<dbReference type="PRINTS" id="PR00364">
    <property type="entry name" value="DISEASERSIST"/>
</dbReference>
<feature type="coiled-coil region" evidence="5">
    <location>
        <begin position="26"/>
        <end position="60"/>
    </location>
</feature>
<dbReference type="Pfam" id="PF23247">
    <property type="entry name" value="LRR_RPS2"/>
    <property type="match status" value="4"/>
</dbReference>
<comment type="similarity">
    <text evidence="1">Belongs to the disease resistance NB-LRR family.</text>
</comment>
<dbReference type="GO" id="GO:0006952">
    <property type="term" value="P:defense response"/>
    <property type="evidence" value="ECO:0007669"/>
    <property type="project" value="UniProtKB-KW"/>
</dbReference>
<dbReference type="FunFam" id="3.40.50.300:FF:001091">
    <property type="entry name" value="Probable disease resistance protein At1g61300"/>
    <property type="match status" value="1"/>
</dbReference>
<evidence type="ECO:0000259" key="6">
    <source>
        <dbReference type="SMART" id="SM00382"/>
    </source>
</evidence>
<dbReference type="Gene3D" id="3.80.10.10">
    <property type="entry name" value="Ribonuclease Inhibitor"/>
    <property type="match status" value="4"/>
</dbReference>
<dbReference type="Gene3D" id="1.10.8.430">
    <property type="entry name" value="Helical domain of apoptotic protease-activating factors"/>
    <property type="match status" value="1"/>
</dbReference>
<dbReference type="PANTHER" id="PTHR33463">
    <property type="entry name" value="NB-ARC DOMAIN-CONTAINING PROTEIN-RELATED"/>
    <property type="match status" value="1"/>
</dbReference>
<dbReference type="Proteomes" id="UP000467840">
    <property type="component" value="Chromosome 9"/>
</dbReference>
<name>A0A6A6M0A0_HEVBR</name>
<dbReference type="SUPFAM" id="SSF52540">
    <property type="entry name" value="P-loop containing nucleoside triphosphate hydrolases"/>
    <property type="match status" value="1"/>
</dbReference>
<evidence type="ECO:0000256" key="5">
    <source>
        <dbReference type="SAM" id="Coils"/>
    </source>
</evidence>
<dbReference type="SUPFAM" id="SSF52047">
    <property type="entry name" value="RNI-like"/>
    <property type="match status" value="2"/>
</dbReference>
<dbReference type="InterPro" id="IPR003593">
    <property type="entry name" value="AAA+_ATPase"/>
</dbReference>
<dbReference type="SMART" id="SM00382">
    <property type="entry name" value="AAA"/>
    <property type="match status" value="1"/>
</dbReference>
<evidence type="ECO:0000256" key="3">
    <source>
        <dbReference type="ARBA" id="ARBA00022821"/>
    </source>
</evidence>
<dbReference type="InterPro" id="IPR002182">
    <property type="entry name" value="NB-ARC"/>
</dbReference>
<dbReference type="InterPro" id="IPR042197">
    <property type="entry name" value="Apaf_helical"/>
</dbReference>
<dbReference type="InterPro" id="IPR032675">
    <property type="entry name" value="LRR_dom_sf"/>
</dbReference>
<dbReference type="SUPFAM" id="SSF52058">
    <property type="entry name" value="L domain-like"/>
    <property type="match status" value="1"/>
</dbReference>
<keyword evidence="2" id="KW-0547">Nucleotide-binding</keyword>
<feature type="domain" description="AAA+ ATPase" evidence="6">
    <location>
        <begin position="142"/>
        <end position="278"/>
    </location>
</feature>
<dbReference type="Pfam" id="PF00931">
    <property type="entry name" value="NB-ARC"/>
    <property type="match status" value="1"/>
</dbReference>
<keyword evidence="5" id="KW-0175">Coiled coil</keyword>
<proteinExistence type="inferred from homology"/>
<dbReference type="InterPro" id="IPR027417">
    <property type="entry name" value="P-loop_NTPase"/>
</dbReference>
<dbReference type="InterPro" id="IPR050905">
    <property type="entry name" value="Plant_NBS-LRR"/>
</dbReference>
<evidence type="ECO:0000256" key="2">
    <source>
        <dbReference type="ARBA" id="ARBA00022741"/>
    </source>
</evidence>
<dbReference type="InterPro" id="IPR057135">
    <property type="entry name" value="At4g27190-like_LRR"/>
</dbReference>
<dbReference type="Gene3D" id="3.40.50.300">
    <property type="entry name" value="P-loop containing nucleotide triphosphate hydrolases"/>
    <property type="match status" value="1"/>
</dbReference>
<accession>A0A6A6M0A0</accession>
<evidence type="ECO:0000313" key="8">
    <source>
        <dbReference type="Proteomes" id="UP000467840"/>
    </source>
</evidence>
<dbReference type="EMBL" id="JAAGAX010000008">
    <property type="protein sequence ID" value="KAF2307102.1"/>
    <property type="molecule type" value="Genomic_DNA"/>
</dbReference>
<dbReference type="GO" id="GO:0043531">
    <property type="term" value="F:ADP binding"/>
    <property type="evidence" value="ECO:0007669"/>
    <property type="project" value="InterPro"/>
</dbReference>
<evidence type="ECO:0000313" key="7">
    <source>
        <dbReference type="EMBL" id="KAF2307102.1"/>
    </source>
</evidence>
<keyword evidence="4" id="KW-0067">ATP-binding</keyword>
<organism evidence="7 8">
    <name type="scientific">Hevea brasiliensis</name>
    <name type="common">Para rubber tree</name>
    <name type="synonym">Siphonia brasiliensis</name>
    <dbReference type="NCBI Taxonomy" id="3981"/>
    <lineage>
        <taxon>Eukaryota</taxon>
        <taxon>Viridiplantae</taxon>
        <taxon>Streptophyta</taxon>
        <taxon>Embryophyta</taxon>
        <taxon>Tracheophyta</taxon>
        <taxon>Spermatophyta</taxon>
        <taxon>Magnoliopsida</taxon>
        <taxon>eudicotyledons</taxon>
        <taxon>Gunneridae</taxon>
        <taxon>Pentapetalae</taxon>
        <taxon>rosids</taxon>
        <taxon>fabids</taxon>
        <taxon>Malpighiales</taxon>
        <taxon>Euphorbiaceae</taxon>
        <taxon>Crotonoideae</taxon>
        <taxon>Micrandreae</taxon>
        <taxon>Hevea</taxon>
    </lineage>
</organism>
<comment type="caution">
    <text evidence="7">The sequence shown here is derived from an EMBL/GenBank/DDBJ whole genome shotgun (WGS) entry which is preliminary data.</text>
</comment>
<gene>
    <name evidence="7" type="ORF">GH714_024826</name>
</gene>
<evidence type="ECO:0000256" key="4">
    <source>
        <dbReference type="ARBA" id="ARBA00022840"/>
    </source>
</evidence>
<dbReference type="GO" id="GO:0005524">
    <property type="term" value="F:ATP binding"/>
    <property type="evidence" value="ECO:0007669"/>
    <property type="project" value="UniProtKB-KW"/>
</dbReference>
<protein>
    <recommendedName>
        <fullName evidence="6">AAA+ ATPase domain-containing protein</fullName>
    </recommendedName>
</protein>
<reference evidence="7 8" key="1">
    <citation type="journal article" date="2020" name="Mol. Plant">
        <title>The Chromosome-Based Rubber Tree Genome Provides New Insights into Spurge Genome Evolution and Rubber Biosynthesis.</title>
        <authorList>
            <person name="Liu J."/>
            <person name="Shi C."/>
            <person name="Shi C.C."/>
            <person name="Li W."/>
            <person name="Zhang Q.J."/>
            <person name="Zhang Y."/>
            <person name="Li K."/>
            <person name="Lu H.F."/>
            <person name="Shi C."/>
            <person name="Zhu S.T."/>
            <person name="Xiao Z.Y."/>
            <person name="Nan H."/>
            <person name="Yue Y."/>
            <person name="Zhu X.G."/>
            <person name="Wu Y."/>
            <person name="Hong X.N."/>
            <person name="Fan G.Y."/>
            <person name="Tong Y."/>
            <person name="Zhang D."/>
            <person name="Mao C.L."/>
            <person name="Liu Y.L."/>
            <person name="Hao S.J."/>
            <person name="Liu W.Q."/>
            <person name="Lv M.Q."/>
            <person name="Zhang H.B."/>
            <person name="Liu Y."/>
            <person name="Hu-Tang G.R."/>
            <person name="Wang J.P."/>
            <person name="Wang J.H."/>
            <person name="Sun Y.H."/>
            <person name="Ni S.B."/>
            <person name="Chen W.B."/>
            <person name="Zhang X.C."/>
            <person name="Jiao Y.N."/>
            <person name="Eichler E.E."/>
            <person name="Li G.H."/>
            <person name="Liu X."/>
            <person name="Gao L.Z."/>
        </authorList>
    </citation>
    <scope>NUCLEOTIDE SEQUENCE [LARGE SCALE GENOMIC DNA]</scope>
    <source>
        <strain evidence="8">cv. GT1</strain>
        <tissue evidence="7">Leaf</tissue>
    </source>
</reference>
<evidence type="ECO:0000256" key="1">
    <source>
        <dbReference type="ARBA" id="ARBA00008894"/>
    </source>
</evidence>
<sequence length="1374" mass="156581">MEIVSSIASKVFELSVEPIVRQIKYVFNYSDNIHNLEEEVEKLTDKKQRVEHAVEEVKRNPVEEVEADVQRWLTKVNNVIEDAGKILLRHENKAKKSPRRGNFEKVSYRITPQGIGAVKGFEFFESRTLAADEIMNALKDADVNLIGVYGMGGVGKTTLVKQIAAQVREYGIFKSVVMATVTHNPDLKTVQQQIADWLNYKFDVKSVEVRAALLSERIKREEKILIILDDIWAAIKLEEVGIPYGPDHKGSKILMTSRNQSVLLKMGVQREVLLEVLQHQESWNLFEKIVGDLKDSNLRPIAIEVAERCAGLPILIVPVATGLKNKQMFEWNDALEELKKFDGKGDEARVYSALELSYNFLRDEERSLFRLLGQLAPHVVVISDLLKYSMGLGLFNQRTTLKATRDRLLKVISDLKMSCLLLEGDNHEQVKMHDVVHSFAASIASKHHHVFTAAYQTELEEWPNKDFFEQCTSISLPYCNIPKLPEVLECPKLKSLFMFNNSSLKIPENLFSRMEELKVLDLTGMHLSPLPLSLQYLENLQTLCLDGCVLEDISAIGDLKQLQVLSFIQSTIVRLPSEVSKLTRLRLLDLSQCRKLEVIPPDVLSRLAQLEELYMGDGFAQWKGEGHDEPRNNAKLSELKLLSKLSTLEVHIMDANIMPKDLFSEKLERFRVFIGDVWDWRGKYKTSRTLKLKLSTSALLERVKVLLMKTEDLYLDDLKGVRSVLYELDDQGFPELKHLHVQNSLGIQYIIDRMIMGHSTAFPRLESLFIDNLNNLENIYCGPYMVGSFSNLRKLKVGNCNALRSLFSFSMFKGLEKLEKVDVSSCKIMEEIVVEEGEDDEKINLPQLRYLRLENLPQFISFCSRVKEATTSGGNKEIECEDETETPMPLFSRKVSFPNLTILIVDGCDNLKILLSLSSVVHLKRLEICNCKMMEVMVKEGLEEEIMSKMLLHQLESLELMDLPKLTRFCTSNLVECPVLKELRIQNCPQMRTFVSNYTTSNMASSSELDIINSALFDEKVAFPNLEQLAILNMDNLKMIWHNELHSDSFCKIDALTVEHCEELIKIFPSMLGGLRNLQFLFIRNCDLLQEVFDLQELIKMKESVAIQLRTLEIHGLPKLKHVWNEDPLGLVLFDNLSSVDVWDCPELKIIFPASIAKNLLQLKTLVIVCSGVEEIVQNLNWVETNMENQPMVKVLQPHFSFRKLDQALRSLEEFCVWYCDSLITLAPSSASFQNLTTLEVWICNGLVSLVTSSTAKSLVQLTRMKMISCRGLKEIVANDGNERKEDITFSKLGKLELFSLPSLVSFCSADHSFKFPSLTEVIVSGCPKMQVFSKGVLSTPRLLVVRHDGQECWNGNLNDTVQQLFAEMNAKED</sequence>
<dbReference type="PANTHER" id="PTHR33463:SF181">
    <property type="entry name" value="AAA+ ATPASE DOMAIN-CONTAINING PROTEIN"/>
    <property type="match status" value="1"/>
</dbReference>
<keyword evidence="8" id="KW-1185">Reference proteome</keyword>
<keyword evidence="3" id="KW-0611">Plant defense</keyword>